<dbReference type="EMBL" id="JBHTAI010000029">
    <property type="protein sequence ID" value="MFC7153056.1"/>
    <property type="molecule type" value="Genomic_DNA"/>
</dbReference>
<dbReference type="Pfam" id="PF13416">
    <property type="entry name" value="SBP_bac_8"/>
    <property type="match status" value="1"/>
</dbReference>
<dbReference type="InterPro" id="IPR006059">
    <property type="entry name" value="SBP"/>
</dbReference>
<dbReference type="PANTHER" id="PTHR43649:SF12">
    <property type="entry name" value="DIACETYLCHITOBIOSE BINDING PROTEIN DASA"/>
    <property type="match status" value="1"/>
</dbReference>
<dbReference type="CDD" id="cd13585">
    <property type="entry name" value="PBP2_TMBP_like"/>
    <property type="match status" value="1"/>
</dbReference>
<accession>A0ABW2FIQ4</accession>
<protein>
    <submittedName>
        <fullName evidence="2">ABC transporter substrate-binding protein</fullName>
    </submittedName>
</protein>
<evidence type="ECO:0000313" key="3">
    <source>
        <dbReference type="Proteomes" id="UP001596378"/>
    </source>
</evidence>
<evidence type="ECO:0000256" key="1">
    <source>
        <dbReference type="SAM" id="SignalP"/>
    </source>
</evidence>
<organism evidence="2 3">
    <name type="scientific">Cohnella cellulosilytica</name>
    <dbReference type="NCBI Taxonomy" id="986710"/>
    <lineage>
        <taxon>Bacteria</taxon>
        <taxon>Bacillati</taxon>
        <taxon>Bacillota</taxon>
        <taxon>Bacilli</taxon>
        <taxon>Bacillales</taxon>
        <taxon>Paenibacillaceae</taxon>
        <taxon>Cohnella</taxon>
    </lineage>
</organism>
<name>A0ABW2FIQ4_9BACL</name>
<dbReference type="Proteomes" id="UP001596378">
    <property type="component" value="Unassembled WGS sequence"/>
</dbReference>
<proteinExistence type="predicted"/>
<reference evidence="3" key="1">
    <citation type="journal article" date="2019" name="Int. J. Syst. Evol. Microbiol.">
        <title>The Global Catalogue of Microorganisms (GCM) 10K type strain sequencing project: providing services to taxonomists for standard genome sequencing and annotation.</title>
        <authorList>
            <consortium name="The Broad Institute Genomics Platform"/>
            <consortium name="The Broad Institute Genome Sequencing Center for Infectious Disease"/>
            <person name="Wu L."/>
            <person name="Ma J."/>
        </authorList>
    </citation>
    <scope>NUCLEOTIDE SEQUENCE [LARGE SCALE GENOMIC DNA]</scope>
    <source>
        <strain evidence="3">KCTC 12907</strain>
    </source>
</reference>
<dbReference type="PANTHER" id="PTHR43649">
    <property type="entry name" value="ARABINOSE-BINDING PROTEIN-RELATED"/>
    <property type="match status" value="1"/>
</dbReference>
<keyword evidence="3" id="KW-1185">Reference proteome</keyword>
<keyword evidence="1" id="KW-0732">Signal</keyword>
<gene>
    <name evidence="2" type="ORF">ACFQMJ_31340</name>
</gene>
<evidence type="ECO:0000313" key="2">
    <source>
        <dbReference type="EMBL" id="MFC7153056.1"/>
    </source>
</evidence>
<dbReference type="SUPFAM" id="SSF53850">
    <property type="entry name" value="Periplasmic binding protein-like II"/>
    <property type="match status" value="1"/>
</dbReference>
<dbReference type="PROSITE" id="PS51257">
    <property type="entry name" value="PROKAR_LIPOPROTEIN"/>
    <property type="match status" value="1"/>
</dbReference>
<feature type="chain" id="PRO_5046400199" evidence="1">
    <location>
        <begin position="21"/>
        <end position="425"/>
    </location>
</feature>
<dbReference type="InterPro" id="IPR050490">
    <property type="entry name" value="Bact_solute-bd_prot1"/>
</dbReference>
<dbReference type="Gene3D" id="3.40.190.10">
    <property type="entry name" value="Periplasmic binding protein-like II"/>
    <property type="match status" value="1"/>
</dbReference>
<dbReference type="RefSeq" id="WP_378050068.1">
    <property type="nucleotide sequence ID" value="NZ_JBHMDN010000024.1"/>
</dbReference>
<feature type="signal peptide" evidence="1">
    <location>
        <begin position="1"/>
        <end position="20"/>
    </location>
</feature>
<comment type="caution">
    <text evidence="2">The sequence shown here is derived from an EMBL/GenBank/DDBJ whole genome shotgun (WGS) entry which is preliminary data.</text>
</comment>
<sequence>MKKWSFIAISLLLLASIVSACGGKSNNNEAQSSSPQASGETGAAAPKGKITFAYWGAQTEADAIKQAIDSFQSATPGIEVESQWIQKDYLTKLQTMIAGGTAPDVILISGGDLPGFASAFQPLQVDGSLFSSPTLLDSMSLDGQVYAAPFVIKPKVMAINVDLFEKNNIPLPSKTEPMTPEQFYDISKQITSGEGADKIFGSEPLWLGNWIYAFGGQYYSDDLSKSTLGDAEAVAAGEFIVKTKLEGLVPNDTERKGQNMTNWFLGGRIGMYSDFGPWSLPQMADVQGFNWDLVPFPGNGGSKEVNGLAMSKDSKNAEAAQAFITYMTQNEEAQKVIGGNKSAYGIPVLAGATSSFESIFPDKNLNAFVFAAENQHVQEAQKRTNEINNEMKAIDDMTPIGIGDHDVKEVFPRVAEKIDKILQQD</sequence>